<dbReference type="EMBL" id="KQ435033">
    <property type="protein sequence ID" value="KZC14037.1"/>
    <property type="molecule type" value="Genomic_DNA"/>
</dbReference>
<organism evidence="1 2">
    <name type="scientific">Dufourea novaeangliae</name>
    <name type="common">Sweat bee</name>
    <dbReference type="NCBI Taxonomy" id="178035"/>
    <lineage>
        <taxon>Eukaryota</taxon>
        <taxon>Metazoa</taxon>
        <taxon>Ecdysozoa</taxon>
        <taxon>Arthropoda</taxon>
        <taxon>Hexapoda</taxon>
        <taxon>Insecta</taxon>
        <taxon>Pterygota</taxon>
        <taxon>Neoptera</taxon>
        <taxon>Endopterygota</taxon>
        <taxon>Hymenoptera</taxon>
        <taxon>Apocrita</taxon>
        <taxon>Aculeata</taxon>
        <taxon>Apoidea</taxon>
        <taxon>Anthophila</taxon>
        <taxon>Halictidae</taxon>
        <taxon>Rophitinae</taxon>
        <taxon>Dufourea</taxon>
    </lineage>
</organism>
<name>A0A154PQM5_DUFNO</name>
<dbReference type="AlphaFoldDB" id="A0A154PQM5"/>
<protein>
    <submittedName>
        <fullName evidence="1">Uncharacterized protein</fullName>
    </submittedName>
</protein>
<proteinExistence type="predicted"/>
<accession>A0A154PQM5</accession>
<sequence length="70" mass="7293">MIISAAVAPVPVPVQELNRAGVDSVRIVADGVRVGSEFVCVRSTCEGEVPRAAIGISNGNISKVHCMCQK</sequence>
<gene>
    <name evidence="1" type="ORF">WN55_06469</name>
</gene>
<keyword evidence="2" id="KW-1185">Reference proteome</keyword>
<reference evidence="1 2" key="1">
    <citation type="submission" date="2015-07" db="EMBL/GenBank/DDBJ databases">
        <title>The genome of Dufourea novaeangliae.</title>
        <authorList>
            <person name="Pan H."/>
            <person name="Kapheim K."/>
        </authorList>
    </citation>
    <scope>NUCLEOTIDE SEQUENCE [LARGE SCALE GENOMIC DNA]</scope>
    <source>
        <strain evidence="1">0120121106</strain>
        <tissue evidence="1">Whole body</tissue>
    </source>
</reference>
<evidence type="ECO:0000313" key="1">
    <source>
        <dbReference type="EMBL" id="KZC14037.1"/>
    </source>
</evidence>
<dbReference type="Proteomes" id="UP000076502">
    <property type="component" value="Unassembled WGS sequence"/>
</dbReference>
<evidence type="ECO:0000313" key="2">
    <source>
        <dbReference type="Proteomes" id="UP000076502"/>
    </source>
</evidence>